<evidence type="ECO:0000256" key="5">
    <source>
        <dbReference type="SAM" id="Phobius"/>
    </source>
</evidence>
<evidence type="ECO:0000256" key="4">
    <source>
        <dbReference type="ARBA" id="ARBA00023136"/>
    </source>
</evidence>
<dbReference type="Pfam" id="PF02656">
    <property type="entry name" value="DUF202"/>
    <property type="match status" value="1"/>
</dbReference>
<name>A0ABY8VFT9_9CORY</name>
<keyword evidence="8" id="KW-1185">Reference proteome</keyword>
<dbReference type="EMBL" id="CP126969">
    <property type="protein sequence ID" value="WIM67630.1"/>
    <property type="molecule type" value="Genomic_DNA"/>
</dbReference>
<evidence type="ECO:0000259" key="6">
    <source>
        <dbReference type="Pfam" id="PF02656"/>
    </source>
</evidence>
<evidence type="ECO:0000313" key="8">
    <source>
        <dbReference type="Proteomes" id="UP001225598"/>
    </source>
</evidence>
<evidence type="ECO:0000313" key="7">
    <source>
        <dbReference type="EMBL" id="WIM67630.1"/>
    </source>
</evidence>
<protein>
    <submittedName>
        <fullName evidence="7">DUF202 domain-containing protein</fullName>
    </submittedName>
</protein>
<gene>
    <name evidence="7" type="ORF">QP027_11175</name>
</gene>
<dbReference type="RefSeq" id="WP_284824856.1">
    <property type="nucleotide sequence ID" value="NZ_CP126969.1"/>
</dbReference>
<evidence type="ECO:0000256" key="2">
    <source>
        <dbReference type="ARBA" id="ARBA00022692"/>
    </source>
</evidence>
<organism evidence="7 8">
    <name type="scientific">Corynebacterium breve</name>
    <dbReference type="NCBI Taxonomy" id="3049799"/>
    <lineage>
        <taxon>Bacteria</taxon>
        <taxon>Bacillati</taxon>
        <taxon>Actinomycetota</taxon>
        <taxon>Actinomycetes</taxon>
        <taxon>Mycobacteriales</taxon>
        <taxon>Corynebacteriaceae</taxon>
        <taxon>Corynebacterium</taxon>
    </lineage>
</organism>
<dbReference type="InterPro" id="IPR003807">
    <property type="entry name" value="DUF202"/>
</dbReference>
<comment type="subcellular location">
    <subcellularLocation>
        <location evidence="1">Endomembrane system</location>
        <topology evidence="1">Multi-pass membrane protein</topology>
    </subcellularLocation>
</comment>
<keyword evidence="3 5" id="KW-1133">Transmembrane helix</keyword>
<keyword evidence="4 5" id="KW-0472">Membrane</keyword>
<reference evidence="7 8" key="1">
    <citation type="submission" date="2023-05" db="EMBL/GenBank/DDBJ databases">
        <title>Corynebacterium suedekumii sp. nov. and Corynebacterium breve sp. nov. isolated from raw cow's milk.</title>
        <authorList>
            <person name="Baer M.K."/>
            <person name="Mehl L."/>
            <person name="Hellmuth R."/>
            <person name="Marke G."/>
            <person name="Lipski A."/>
        </authorList>
    </citation>
    <scope>NUCLEOTIDE SEQUENCE [LARGE SCALE GENOMIC DNA]</scope>
    <source>
        <strain evidence="7 8">R4</strain>
    </source>
</reference>
<feature type="transmembrane region" description="Helical" evidence="5">
    <location>
        <begin position="82"/>
        <end position="103"/>
    </location>
</feature>
<feature type="transmembrane region" description="Helical" evidence="5">
    <location>
        <begin position="40"/>
        <end position="61"/>
    </location>
</feature>
<keyword evidence="2 5" id="KW-0812">Transmembrane</keyword>
<sequence>MTIPVSDPGLQPERTSLSWQRTALAMLVCSATLLRWSGHYPGVVFGAIGLLAVLSLVITVTQRKRYAREAQGLAEEVVPPNVNAVLAMTIAMTTLGAIGLYLVSVTL</sequence>
<accession>A0ABY8VFT9</accession>
<proteinExistence type="predicted"/>
<evidence type="ECO:0000256" key="3">
    <source>
        <dbReference type="ARBA" id="ARBA00022989"/>
    </source>
</evidence>
<evidence type="ECO:0000256" key="1">
    <source>
        <dbReference type="ARBA" id="ARBA00004127"/>
    </source>
</evidence>
<feature type="domain" description="DUF202" evidence="6">
    <location>
        <begin position="7"/>
        <end position="70"/>
    </location>
</feature>
<dbReference type="Proteomes" id="UP001225598">
    <property type="component" value="Chromosome"/>
</dbReference>